<dbReference type="SUPFAM" id="SSF52540">
    <property type="entry name" value="P-loop containing nucleoside triphosphate hydrolases"/>
    <property type="match status" value="1"/>
</dbReference>
<dbReference type="RefSeq" id="WP_077839732.1">
    <property type="nucleotide sequence ID" value="NZ_JABTAE010000001.1"/>
</dbReference>
<feature type="transmembrane region" description="Helical" evidence="1">
    <location>
        <begin position="6"/>
        <end position="28"/>
    </location>
</feature>
<dbReference type="Proteomes" id="UP000190973">
    <property type="component" value="Unassembled WGS sequence"/>
</dbReference>
<dbReference type="Pfam" id="PF19975">
    <property type="entry name" value="DO-GTPase1"/>
    <property type="match status" value="1"/>
</dbReference>
<dbReference type="InterPro" id="IPR027417">
    <property type="entry name" value="P-loop_NTPase"/>
</dbReference>
<feature type="domain" description="Double-GTPase 1" evidence="2">
    <location>
        <begin position="8"/>
        <end position="272"/>
    </location>
</feature>
<proteinExistence type="predicted"/>
<dbReference type="InterPro" id="IPR045530">
    <property type="entry name" value="DO-GTPase1"/>
</dbReference>
<keyword evidence="1" id="KW-0472">Membrane</keyword>
<reference evidence="3 4" key="1">
    <citation type="submission" date="2016-05" db="EMBL/GenBank/DDBJ databases">
        <title>Microbial solvent formation.</title>
        <authorList>
            <person name="Poehlein A."/>
            <person name="Montoya Solano J.D."/>
            <person name="Flitsch S."/>
            <person name="Krabben P."/>
            <person name="Duerre P."/>
            <person name="Daniel R."/>
        </authorList>
    </citation>
    <scope>NUCLEOTIDE SEQUENCE [LARGE SCALE GENOMIC DNA]</scope>
    <source>
        <strain evidence="3 4">DSM 53</strain>
    </source>
</reference>
<evidence type="ECO:0000259" key="2">
    <source>
        <dbReference type="Pfam" id="PF19975"/>
    </source>
</evidence>
<name>A0A1S8S2V1_CLOBE</name>
<dbReference type="EMBL" id="LZZI01000068">
    <property type="protein sequence ID" value="OOM59732.1"/>
    <property type="molecule type" value="Genomic_DNA"/>
</dbReference>
<gene>
    <name evidence="3" type="ORF">CLBCK_33220</name>
</gene>
<keyword evidence="1" id="KW-1133">Transmembrane helix</keyword>
<evidence type="ECO:0000313" key="4">
    <source>
        <dbReference type="Proteomes" id="UP000190973"/>
    </source>
</evidence>
<comment type="caution">
    <text evidence="3">The sequence shown here is derived from an EMBL/GenBank/DDBJ whole genome shotgun (WGS) entry which is preliminary data.</text>
</comment>
<accession>A0A1S8S2V1</accession>
<organism evidence="3 4">
    <name type="scientific">Clostridium beijerinckii</name>
    <name type="common">Clostridium MP</name>
    <dbReference type="NCBI Taxonomy" id="1520"/>
    <lineage>
        <taxon>Bacteria</taxon>
        <taxon>Bacillati</taxon>
        <taxon>Bacillota</taxon>
        <taxon>Clostridia</taxon>
        <taxon>Eubacteriales</taxon>
        <taxon>Clostridiaceae</taxon>
        <taxon>Clostridium</taxon>
    </lineage>
</organism>
<evidence type="ECO:0000313" key="3">
    <source>
        <dbReference type="EMBL" id="OOM59732.1"/>
    </source>
</evidence>
<keyword evidence="1" id="KW-0812">Transmembrane</keyword>
<evidence type="ECO:0000256" key="1">
    <source>
        <dbReference type="SAM" id="Phobius"/>
    </source>
</evidence>
<dbReference type="AlphaFoldDB" id="A0A1S8S2V1"/>
<sequence length="281" mass="32507">MKEYSYYILGLPAAGKSTFLGALFYLLMNEEGEKCSLRIKHVLGDATYIGKLSDTWSEYTELERTNLANKNIKTELELEDNNHNVYKIKFPDSSGEKFRKMLNDRLIDIEEVNEIKSANKFFLFINPQNIEEPHFISEVPEHIRKENDTNVDMNKKDGIPTETELVELIQFLLYIKGDTNINLDFVISAWDLLNESVEKPMEYIEKDLPLLNQYVRANNDKIKIKCWGVSAQGGNLKSEEERLELVKKSINIDDRIIVVDNEGNRSKDITRLFAMNQGETN</sequence>
<protein>
    <recommendedName>
        <fullName evidence="2">Double-GTPase 1 domain-containing protein</fullName>
    </recommendedName>
</protein>